<reference evidence="3 4" key="1">
    <citation type="journal article" date="2017" name="Front. Microbiol.">
        <title>New Insights into the Diversity of the Genus Faecalibacterium.</title>
        <authorList>
            <person name="Benevides L."/>
            <person name="Burman S."/>
            <person name="Martin R."/>
            <person name="Robert V."/>
            <person name="Thomas M."/>
            <person name="Miquel S."/>
            <person name="Chain F."/>
            <person name="Sokol H."/>
            <person name="Bermudez-Humaran L.G."/>
            <person name="Morrison M."/>
            <person name="Langella P."/>
            <person name="Azevedo V.A."/>
            <person name="Chatel J.M."/>
            <person name="Soares S."/>
        </authorList>
    </citation>
    <scope>NUCLEOTIDE SEQUENCE [LARGE SCALE GENOMIC DNA]</scope>
    <source>
        <strain evidence="4">CNCM I-4540</strain>
    </source>
</reference>
<proteinExistence type="predicted"/>
<dbReference type="GO" id="GO:0003677">
    <property type="term" value="F:DNA binding"/>
    <property type="evidence" value="ECO:0007669"/>
    <property type="project" value="InterPro"/>
</dbReference>
<evidence type="ECO:0000313" key="4">
    <source>
        <dbReference type="Proteomes" id="UP000220752"/>
    </source>
</evidence>
<keyword evidence="4" id="KW-1185">Reference proteome</keyword>
<dbReference type="SUPFAM" id="SSF47413">
    <property type="entry name" value="lambda repressor-like DNA-binding domains"/>
    <property type="match status" value="1"/>
</dbReference>
<evidence type="ECO:0000256" key="1">
    <source>
        <dbReference type="SAM" id="MobiDB-lite"/>
    </source>
</evidence>
<dbReference type="Pfam" id="PF13443">
    <property type="entry name" value="HTH_26"/>
    <property type="match status" value="1"/>
</dbReference>
<dbReference type="CDD" id="cd00093">
    <property type="entry name" value="HTH_XRE"/>
    <property type="match status" value="1"/>
</dbReference>
<comment type="caution">
    <text evidence="3">The sequence shown here is derived from an EMBL/GenBank/DDBJ whole genome shotgun (WGS) entry which is preliminary data.</text>
</comment>
<dbReference type="Proteomes" id="UP000220752">
    <property type="component" value="Unassembled WGS sequence"/>
</dbReference>
<gene>
    <name evidence="3" type="ORF">CGS46_01670</name>
</gene>
<protein>
    <recommendedName>
        <fullName evidence="2">HTH cro/C1-type domain-containing protein</fullName>
    </recommendedName>
</protein>
<name>A0A2A6ZE65_9FIRM</name>
<dbReference type="AlphaFoldDB" id="A0A2A6ZE65"/>
<dbReference type="EMBL" id="NMTQ01000011">
    <property type="protein sequence ID" value="PDX59643.1"/>
    <property type="molecule type" value="Genomic_DNA"/>
</dbReference>
<sequence>MGIGKRIGEECARHGLTIRQLSLKANIPYSTLYSAIKRDSDGMDFETVKKLAAVLGMSWYELYPGNKDSEEIKSFFGDLDKVVKSKDYKERLESASAYLIELQSDTEYNSGTDWTVEERNSWIRQKIPDTAKLFNVDTTELNNYVQWNFPKGEEWLSNIQDAIATFNYRNNGKIVFRYVEKICRAFTSMSVDGQEEAAKRVQELAQIPAYQRRADTAQTAPGGADDKEPAEK</sequence>
<dbReference type="InterPro" id="IPR001387">
    <property type="entry name" value="Cro/C1-type_HTH"/>
</dbReference>
<accession>A0A2A6ZE65</accession>
<dbReference type="Gene3D" id="1.10.260.40">
    <property type="entry name" value="lambda repressor-like DNA-binding domains"/>
    <property type="match status" value="1"/>
</dbReference>
<feature type="region of interest" description="Disordered" evidence="1">
    <location>
        <begin position="209"/>
        <end position="232"/>
    </location>
</feature>
<evidence type="ECO:0000313" key="3">
    <source>
        <dbReference type="EMBL" id="PDX59643.1"/>
    </source>
</evidence>
<dbReference type="PROSITE" id="PS50943">
    <property type="entry name" value="HTH_CROC1"/>
    <property type="match status" value="1"/>
</dbReference>
<dbReference type="SMART" id="SM00530">
    <property type="entry name" value="HTH_XRE"/>
    <property type="match status" value="1"/>
</dbReference>
<organism evidence="3 4">
    <name type="scientific">Faecalibacterium langellae</name>
    <dbReference type="NCBI Taxonomy" id="3435293"/>
    <lineage>
        <taxon>Bacteria</taxon>
        <taxon>Bacillati</taxon>
        <taxon>Bacillota</taxon>
        <taxon>Clostridia</taxon>
        <taxon>Eubacteriales</taxon>
        <taxon>Oscillospiraceae</taxon>
        <taxon>Faecalibacterium</taxon>
    </lineage>
</organism>
<evidence type="ECO:0000259" key="2">
    <source>
        <dbReference type="PROSITE" id="PS50943"/>
    </source>
</evidence>
<dbReference type="InterPro" id="IPR010982">
    <property type="entry name" value="Lambda_DNA-bd_dom_sf"/>
</dbReference>
<feature type="domain" description="HTH cro/C1-type" evidence="2">
    <location>
        <begin position="13"/>
        <end position="62"/>
    </location>
</feature>